<protein>
    <submittedName>
        <fullName evidence="2">Zinc-type alcohol dehydrogenase-like protein C1773.06c</fullName>
    </submittedName>
</protein>
<dbReference type="InterPro" id="IPR013149">
    <property type="entry name" value="ADH-like_C"/>
</dbReference>
<evidence type="ECO:0000313" key="3">
    <source>
        <dbReference type="Proteomes" id="UP000465221"/>
    </source>
</evidence>
<dbReference type="Proteomes" id="UP000465221">
    <property type="component" value="Unassembled WGS sequence"/>
</dbReference>
<feature type="domain" description="Enoyl reductase (ER)" evidence="1">
    <location>
        <begin position="64"/>
        <end position="388"/>
    </location>
</feature>
<comment type="caution">
    <text evidence="2">The sequence shown here is derived from an EMBL/GenBank/DDBJ whole genome shotgun (WGS) entry which is preliminary data.</text>
</comment>
<dbReference type="InterPro" id="IPR020843">
    <property type="entry name" value="ER"/>
</dbReference>
<dbReference type="PANTHER" id="PTHR45033:SF2">
    <property type="entry name" value="ZINC-TYPE ALCOHOL DEHYDROGENASE-LIKE PROTEIN C1773.06C"/>
    <property type="match status" value="1"/>
</dbReference>
<dbReference type="InterPro" id="IPR036291">
    <property type="entry name" value="NAD(P)-bd_dom_sf"/>
</dbReference>
<dbReference type="SUPFAM" id="SSF51735">
    <property type="entry name" value="NAD(P)-binding Rossmann-fold domains"/>
    <property type="match status" value="1"/>
</dbReference>
<name>A0A8H3N528_9EURO</name>
<sequence length="392" mass="42081">MASREVFFLCTAYRPTSLQKDFYLVVIVTKRHSSIQPYLEPASTKSILLKTIEEMKAVRLTTVGEETRLEMRDEPLPNPGRHEVLVRVHAASLNFRDHAVLNHPYGAAMKKDVIPLSDGAGEVISTGDGVSRIKVGDRVVANCFLHWIGGPFLPEYNAGSVGFSVDGMLAEYVVLPETALVHLPASMSYIEAASLPCAAGAAWSSLNLATPLQPGQTVLVQGTGGVALFALQIAQMFGARVLAITSSDEKAAKLKELGAESVVNYNTCPDWDREILALTDGQGVDKVIDIAGEKTIVKSAASARIRGEIALVGSASGFGGGLSPVDILYRSLIIGSSTIGPRTNLETLLKAMTMHGVRPVIDRVYPFAEYREAYQRIQSGGHIGKVVIDVAH</sequence>
<dbReference type="SUPFAM" id="SSF50129">
    <property type="entry name" value="GroES-like"/>
    <property type="match status" value="1"/>
</dbReference>
<accession>A0A8H3N528</accession>
<dbReference type="Gene3D" id="3.40.50.720">
    <property type="entry name" value="NAD(P)-binding Rossmann-like Domain"/>
    <property type="match status" value="1"/>
</dbReference>
<dbReference type="EMBL" id="BLKC01000005">
    <property type="protein sequence ID" value="GFF24898.1"/>
    <property type="molecule type" value="Genomic_DNA"/>
</dbReference>
<dbReference type="Pfam" id="PF08240">
    <property type="entry name" value="ADH_N"/>
    <property type="match status" value="1"/>
</dbReference>
<dbReference type="InterPro" id="IPR013154">
    <property type="entry name" value="ADH-like_N"/>
</dbReference>
<dbReference type="SMART" id="SM00829">
    <property type="entry name" value="PKS_ER"/>
    <property type="match status" value="1"/>
</dbReference>
<dbReference type="CDD" id="cd08276">
    <property type="entry name" value="MDR7"/>
    <property type="match status" value="1"/>
</dbReference>
<gene>
    <name evidence="2" type="ORF">IFM46972_01220</name>
</gene>
<dbReference type="AlphaFoldDB" id="A0A8H3N528"/>
<dbReference type="GO" id="GO:0016491">
    <property type="term" value="F:oxidoreductase activity"/>
    <property type="evidence" value="ECO:0007669"/>
    <property type="project" value="InterPro"/>
</dbReference>
<reference evidence="2 3" key="1">
    <citation type="submission" date="2020-01" db="EMBL/GenBank/DDBJ databases">
        <title>Draft genome sequence of Aspergillus udagawae IFM 46972.</title>
        <authorList>
            <person name="Takahashi H."/>
            <person name="Yaguchi T."/>
        </authorList>
    </citation>
    <scope>NUCLEOTIDE SEQUENCE [LARGE SCALE GENOMIC DNA]</scope>
    <source>
        <strain evidence="2 3">IFM 46972</strain>
    </source>
</reference>
<dbReference type="InterPro" id="IPR011032">
    <property type="entry name" value="GroES-like_sf"/>
</dbReference>
<organism evidence="2 3">
    <name type="scientific">Aspergillus udagawae</name>
    <dbReference type="NCBI Taxonomy" id="91492"/>
    <lineage>
        <taxon>Eukaryota</taxon>
        <taxon>Fungi</taxon>
        <taxon>Dikarya</taxon>
        <taxon>Ascomycota</taxon>
        <taxon>Pezizomycotina</taxon>
        <taxon>Eurotiomycetes</taxon>
        <taxon>Eurotiomycetidae</taxon>
        <taxon>Eurotiales</taxon>
        <taxon>Aspergillaceae</taxon>
        <taxon>Aspergillus</taxon>
        <taxon>Aspergillus subgen. Fumigati</taxon>
    </lineage>
</organism>
<dbReference type="Pfam" id="PF00107">
    <property type="entry name" value="ADH_zinc_N"/>
    <property type="match status" value="1"/>
</dbReference>
<evidence type="ECO:0000313" key="2">
    <source>
        <dbReference type="EMBL" id="GFF24898.1"/>
    </source>
</evidence>
<dbReference type="PANTHER" id="PTHR45033">
    <property type="match status" value="1"/>
</dbReference>
<evidence type="ECO:0000259" key="1">
    <source>
        <dbReference type="SMART" id="SM00829"/>
    </source>
</evidence>
<dbReference type="InterPro" id="IPR052711">
    <property type="entry name" value="Zinc_ADH-like"/>
</dbReference>
<dbReference type="Gene3D" id="3.90.180.10">
    <property type="entry name" value="Medium-chain alcohol dehydrogenases, catalytic domain"/>
    <property type="match status" value="1"/>
</dbReference>
<proteinExistence type="predicted"/>